<dbReference type="Proteomes" id="UP001061958">
    <property type="component" value="Unassembled WGS sequence"/>
</dbReference>
<dbReference type="Gene3D" id="2.60.120.10">
    <property type="entry name" value="Jelly Rolls"/>
    <property type="match status" value="1"/>
</dbReference>
<dbReference type="PANTHER" id="PTHR22966">
    <property type="entry name" value="2-AMINOETHANETHIOL DIOXYGENASE"/>
    <property type="match status" value="1"/>
</dbReference>
<evidence type="ECO:0008006" key="6">
    <source>
        <dbReference type="Google" id="ProtNLM"/>
    </source>
</evidence>
<dbReference type="InterPro" id="IPR011051">
    <property type="entry name" value="RmlC_Cupin_sf"/>
</dbReference>
<gene>
    <name evidence="4" type="ORF">GpartN1_g3521.t1</name>
</gene>
<dbReference type="EMBL" id="BQMJ01000026">
    <property type="protein sequence ID" value="GJQ11730.1"/>
    <property type="molecule type" value="Genomic_DNA"/>
</dbReference>
<sequence length="221" mass="25698">MFMEGLLKTAKNFLVNGTARQSYEEACYGLKQCVERLNPEELHILEKDPYLDKSCISFVNVAECQSFAISVFVIPTGLKLPLHDHIGMTVITKVLWGELDVDSFDFVEKDKFVCHHMGGDGVQYPSFTMKAGDCHIFYPFKANLHEFKARRRCAIVDFMWPPYNPAEDRDCHYFMSQPNSGFRRKDTEISKVVYLQRIPCPSYFYTQEVLYRGPPFDLRYL</sequence>
<reference evidence="4" key="2">
    <citation type="submission" date="2022-01" db="EMBL/GenBank/DDBJ databases">
        <authorList>
            <person name="Hirooka S."/>
            <person name="Miyagishima S.Y."/>
        </authorList>
    </citation>
    <scope>NUCLEOTIDE SEQUENCE</scope>
    <source>
        <strain evidence="4">NBRC 102759</strain>
    </source>
</reference>
<dbReference type="PANTHER" id="PTHR22966:SF61">
    <property type="entry name" value="2-AMINOETHANETHIOL DIOXYGENASE"/>
    <property type="match status" value="1"/>
</dbReference>
<keyword evidence="3" id="KW-0408">Iron</keyword>
<keyword evidence="5" id="KW-1185">Reference proteome</keyword>
<organism evidence="4 5">
    <name type="scientific">Galdieria partita</name>
    <dbReference type="NCBI Taxonomy" id="83374"/>
    <lineage>
        <taxon>Eukaryota</taxon>
        <taxon>Rhodophyta</taxon>
        <taxon>Bangiophyceae</taxon>
        <taxon>Galdieriales</taxon>
        <taxon>Galdieriaceae</taxon>
        <taxon>Galdieria</taxon>
    </lineage>
</organism>
<evidence type="ECO:0000256" key="1">
    <source>
        <dbReference type="ARBA" id="ARBA00022723"/>
    </source>
</evidence>
<dbReference type="SUPFAM" id="SSF51182">
    <property type="entry name" value="RmlC-like cupins"/>
    <property type="match status" value="1"/>
</dbReference>
<dbReference type="GO" id="GO:0016702">
    <property type="term" value="F:oxidoreductase activity, acting on single donors with incorporation of molecular oxygen, incorporation of two atoms of oxygen"/>
    <property type="evidence" value="ECO:0007669"/>
    <property type="project" value="InterPro"/>
</dbReference>
<protein>
    <recommendedName>
        <fullName evidence="6">Cysteamine dioxygenase</fullName>
    </recommendedName>
</protein>
<keyword evidence="2" id="KW-0560">Oxidoreductase</keyword>
<accession>A0A9C7PWK0</accession>
<dbReference type="GO" id="GO:0046872">
    <property type="term" value="F:metal ion binding"/>
    <property type="evidence" value="ECO:0007669"/>
    <property type="project" value="UniProtKB-KW"/>
</dbReference>
<evidence type="ECO:0000256" key="2">
    <source>
        <dbReference type="ARBA" id="ARBA00023002"/>
    </source>
</evidence>
<name>A0A9C7PWK0_9RHOD</name>
<evidence type="ECO:0000313" key="5">
    <source>
        <dbReference type="Proteomes" id="UP001061958"/>
    </source>
</evidence>
<dbReference type="InterPro" id="IPR012864">
    <property type="entry name" value="PCO/ADO"/>
</dbReference>
<reference evidence="4" key="1">
    <citation type="journal article" date="2022" name="Proc. Natl. Acad. Sci. U.S.A.">
        <title>Life cycle and functional genomics of the unicellular red alga Galdieria for elucidating algal and plant evolution and industrial use.</title>
        <authorList>
            <person name="Hirooka S."/>
            <person name="Itabashi T."/>
            <person name="Ichinose T.M."/>
            <person name="Onuma R."/>
            <person name="Fujiwara T."/>
            <person name="Yamashita S."/>
            <person name="Jong L.W."/>
            <person name="Tomita R."/>
            <person name="Iwane A.H."/>
            <person name="Miyagishima S.Y."/>
        </authorList>
    </citation>
    <scope>NUCLEOTIDE SEQUENCE</scope>
    <source>
        <strain evidence="4">NBRC 102759</strain>
    </source>
</reference>
<comment type="caution">
    <text evidence="4">The sequence shown here is derived from an EMBL/GenBank/DDBJ whole genome shotgun (WGS) entry which is preliminary data.</text>
</comment>
<dbReference type="AlphaFoldDB" id="A0A9C7PWK0"/>
<keyword evidence="1" id="KW-0479">Metal-binding</keyword>
<evidence type="ECO:0000256" key="3">
    <source>
        <dbReference type="ARBA" id="ARBA00023004"/>
    </source>
</evidence>
<dbReference type="InterPro" id="IPR014710">
    <property type="entry name" value="RmlC-like_jellyroll"/>
</dbReference>
<dbReference type="CDD" id="cd20289">
    <property type="entry name" value="cupin_ADO"/>
    <property type="match status" value="1"/>
</dbReference>
<dbReference type="OrthoDB" id="271433at2759"/>
<dbReference type="Pfam" id="PF07847">
    <property type="entry name" value="PCO_ADO"/>
    <property type="match status" value="1"/>
</dbReference>
<evidence type="ECO:0000313" key="4">
    <source>
        <dbReference type="EMBL" id="GJQ11730.1"/>
    </source>
</evidence>
<proteinExistence type="predicted"/>